<evidence type="ECO:0000313" key="1">
    <source>
        <dbReference type="EMBL" id="UOR03991.1"/>
    </source>
</evidence>
<gene>
    <name evidence="1" type="ORF">MUN82_13660</name>
</gene>
<evidence type="ECO:0000313" key="2">
    <source>
        <dbReference type="Proteomes" id="UP000829925"/>
    </source>
</evidence>
<proteinExistence type="predicted"/>
<sequence>MQTSTLRRGLLSGLFLLAGLLPAAAQRVLWADASPTVVPKQHTLALNRFRAVAVQLGTVRSTLRTAPSERSAAARQSGTVVSLPLPDGSSQRFRVVATQVMAPALAARYPRIRTYVAHGLDDPTATARLDVSPAGFHAQILAANRTVYIDPAAPGDTVHHLVFDQSSMSRSALGAVCYTPDGLDQHTITKLNRPAAMQRPNGSQLRTYRLAVACTGEYAATKGGTKEGALAGIVTSVNRVDGIYERELAIRMVLIPNNDRLIFLTDSTDRYTNDDGEIMLRQNQAVLTDSIGSANYDIGHVFSTGGGGIAALGSVCVAGVKGMGVTGLPTPVGDAFDVDFVAHEMGHQFGAEHTFNSQLGSCGGGTRSASSAYEPGSGVTIMAYAGICDADNLQDSSIPYFHSSSYDQILDHVTGAGNCAVVTTTSNQAPTANAGANYRIPISTPFTLTGSATDPNGDALTYSWEQYNLGPAGNATTPRGDAPIFRSFAPTSSTSRTFPRVSDLVNNTTTIGELLPTYARRLIFRFVARDNRDGGGAWNMIQ</sequence>
<organism evidence="1 2">
    <name type="scientific">Hymenobacter aerilatus</name>
    <dbReference type="NCBI Taxonomy" id="2932251"/>
    <lineage>
        <taxon>Bacteria</taxon>
        <taxon>Pseudomonadati</taxon>
        <taxon>Bacteroidota</taxon>
        <taxon>Cytophagia</taxon>
        <taxon>Cytophagales</taxon>
        <taxon>Hymenobacteraceae</taxon>
        <taxon>Hymenobacter</taxon>
    </lineage>
</organism>
<protein>
    <submittedName>
        <fullName evidence="1">M12 family metallo-peptidase</fullName>
    </submittedName>
</protein>
<dbReference type="InterPro" id="IPR013783">
    <property type="entry name" value="Ig-like_fold"/>
</dbReference>
<dbReference type="KEGG" id="haei:MUN82_13660"/>
<reference evidence="1 2" key="1">
    <citation type="submission" date="2022-04" db="EMBL/GenBank/DDBJ databases">
        <title>Hymenobacter sp. isolated from the air.</title>
        <authorList>
            <person name="Won M."/>
            <person name="Lee C.-M."/>
            <person name="Woen H.-Y."/>
            <person name="Kwon S.-W."/>
        </authorList>
    </citation>
    <scope>NUCLEOTIDE SEQUENCE [LARGE SCALE GENOMIC DNA]</scope>
    <source>
        <strain evidence="2">5413 J-13</strain>
    </source>
</reference>
<dbReference type="Proteomes" id="UP000829925">
    <property type="component" value="Chromosome"/>
</dbReference>
<dbReference type="GO" id="GO:0008237">
    <property type="term" value="F:metallopeptidase activity"/>
    <property type="evidence" value="ECO:0007669"/>
    <property type="project" value="InterPro"/>
</dbReference>
<dbReference type="EMBL" id="CP095053">
    <property type="protein sequence ID" value="UOR03991.1"/>
    <property type="molecule type" value="Genomic_DNA"/>
</dbReference>
<dbReference type="AlphaFoldDB" id="A0A8T9SRL8"/>
<name>A0A8T9SRL8_9BACT</name>
<dbReference type="Gene3D" id="2.60.40.10">
    <property type="entry name" value="Immunoglobulins"/>
    <property type="match status" value="1"/>
</dbReference>
<dbReference type="SUPFAM" id="SSF55486">
    <property type="entry name" value="Metalloproteases ('zincins'), catalytic domain"/>
    <property type="match status" value="1"/>
</dbReference>
<dbReference type="RefSeq" id="WP_245091271.1">
    <property type="nucleotide sequence ID" value="NZ_CP095053.1"/>
</dbReference>
<dbReference type="Gene3D" id="3.40.390.10">
    <property type="entry name" value="Collagenase (Catalytic Domain)"/>
    <property type="match status" value="1"/>
</dbReference>
<dbReference type="Pfam" id="PF13583">
    <property type="entry name" value="Reprolysin_4"/>
    <property type="match status" value="1"/>
</dbReference>
<accession>A0A8T9SRL8</accession>
<dbReference type="InterPro" id="IPR024079">
    <property type="entry name" value="MetalloPept_cat_dom_sf"/>
</dbReference>
<keyword evidence="2" id="KW-1185">Reference proteome</keyword>